<name>A0AC11BJ62_SHEEP</name>
<proteinExistence type="predicted"/>
<protein>
    <submittedName>
        <fullName evidence="1">Sorbitol dehydrogenase</fullName>
    </submittedName>
</protein>
<reference evidence="1" key="2">
    <citation type="submission" date="2025-08" db="UniProtKB">
        <authorList>
            <consortium name="Ensembl"/>
        </authorList>
    </citation>
    <scope>IDENTIFICATION</scope>
</reference>
<reference evidence="1" key="1">
    <citation type="submission" date="2020-11" db="EMBL/GenBank/DDBJ databases">
        <authorList>
            <person name="Davenport K.M."/>
            <person name="Bickhart D.M."/>
            <person name="Smith T.P.L."/>
            <person name="Murdoch B.M."/>
            <person name="Rosen B.D."/>
        </authorList>
    </citation>
    <scope>NUCLEOTIDE SEQUENCE [LARGE SCALE GENOMIC DNA]</scope>
    <source>
        <strain evidence="1">OAR_USU_Benz2616</strain>
    </source>
</reference>
<organism evidence="1">
    <name type="scientific">Ovis aries</name>
    <name type="common">Sheep</name>
    <dbReference type="NCBI Taxonomy" id="9940"/>
    <lineage>
        <taxon>Eukaryota</taxon>
        <taxon>Metazoa</taxon>
        <taxon>Chordata</taxon>
        <taxon>Craniata</taxon>
        <taxon>Vertebrata</taxon>
        <taxon>Euteleostomi</taxon>
        <taxon>Mammalia</taxon>
        <taxon>Eutheria</taxon>
        <taxon>Laurasiatheria</taxon>
        <taxon>Artiodactyla</taxon>
        <taxon>Ruminantia</taxon>
        <taxon>Pecora</taxon>
        <taxon>Bovidae</taxon>
        <taxon>Caprinae</taxon>
        <taxon>Ovis</taxon>
    </lineage>
</organism>
<dbReference type="Ensembl" id="ENSOART00020018874.2">
    <property type="protein sequence ID" value="ENSOARP00020015617.1"/>
    <property type="gene ID" value="ENSOARG00020012388.2"/>
</dbReference>
<sequence>MAAAKPENLSLVVHGPGDLRLENYPIPEPGPNEVLLKMHSVGICGSDVHYWQHGRIGDFVVKKPMVLGHEASGTVVKVGSLVRHLQPGDRVAIEPGAPRETDEFCKIGRYNLSPTIFFCATPPDDGNLCRFYKHNANFCYKLPDNVTFEEGALIEPLSVGIHACRRAGVTLGNKVLVCGAGPIGLVNLLAAKAMGAAQVVVTDLSASRLSKAKEVGADFILQISNESPQEIAKKVEGLLGSKPEVTIECTGVETSIQAGIYATHSGGTLVLVGLGSEMTSVPLVHAATREVDIKGVFRYCNTGPSQDTSPCPIPAHRSSEVRAMNDTRELMFGLKMSPTPGEENKKLDRLPQECGEVTVLGWLQGSDLVTSPYPLQPCSPHCPHGAPTQGGHC</sequence>
<evidence type="ECO:0000313" key="1">
    <source>
        <dbReference type="Ensembl" id="ENSOARP00020015617.1"/>
    </source>
</evidence>
<gene>
    <name evidence="1" type="primary">SORD</name>
</gene>
<accession>A0AC11BJ62</accession>
<reference evidence="1" key="3">
    <citation type="submission" date="2025-09" db="UniProtKB">
        <authorList>
            <consortium name="Ensembl"/>
        </authorList>
    </citation>
    <scope>IDENTIFICATION</scope>
</reference>